<evidence type="ECO:0000256" key="2">
    <source>
        <dbReference type="ARBA" id="ARBA00022737"/>
    </source>
</evidence>
<proteinExistence type="predicted"/>
<dbReference type="Pfam" id="PF00400">
    <property type="entry name" value="WD40"/>
    <property type="match status" value="1"/>
</dbReference>
<feature type="repeat" description="WD" evidence="3">
    <location>
        <begin position="120"/>
        <end position="161"/>
    </location>
</feature>
<name>A0A8J5GH13_ZINOF</name>
<dbReference type="Gene3D" id="3.30.1370.210">
    <property type="match status" value="1"/>
</dbReference>
<dbReference type="Gene3D" id="2.130.10.10">
    <property type="entry name" value="YVTN repeat-like/Quinoprotein amine dehydrogenase"/>
    <property type="match status" value="1"/>
</dbReference>
<dbReference type="AlphaFoldDB" id="A0A8J5GH13"/>
<dbReference type="Proteomes" id="UP000734854">
    <property type="component" value="Unassembled WGS sequence"/>
</dbReference>
<keyword evidence="4" id="KW-0863">Zinc-finger</keyword>
<feature type="zinc finger region" description="C3H1-type" evidence="4">
    <location>
        <begin position="25"/>
        <end position="51"/>
    </location>
</feature>
<evidence type="ECO:0000256" key="1">
    <source>
        <dbReference type="ARBA" id="ARBA00022574"/>
    </source>
</evidence>
<feature type="domain" description="C3H1-type" evidence="6">
    <location>
        <begin position="92"/>
        <end position="115"/>
    </location>
</feature>
<dbReference type="InterPro" id="IPR044715">
    <property type="entry name" value="WDR86-like"/>
</dbReference>
<dbReference type="InterPro" id="IPR001680">
    <property type="entry name" value="WD40_rpt"/>
</dbReference>
<evidence type="ECO:0000256" key="5">
    <source>
        <dbReference type="SAM" id="MobiDB-lite"/>
    </source>
</evidence>
<feature type="region of interest" description="Disordered" evidence="5">
    <location>
        <begin position="1"/>
        <end position="25"/>
    </location>
</feature>
<feature type="compositionally biased region" description="Basic and acidic residues" evidence="5">
    <location>
        <begin position="1"/>
        <end position="10"/>
    </location>
</feature>
<evidence type="ECO:0000256" key="4">
    <source>
        <dbReference type="PROSITE-ProRule" id="PRU00723"/>
    </source>
</evidence>
<dbReference type="PROSITE" id="PS00678">
    <property type="entry name" value="WD_REPEATS_1"/>
    <property type="match status" value="1"/>
</dbReference>
<keyword evidence="4" id="KW-0479">Metal-binding</keyword>
<dbReference type="SMART" id="SM00356">
    <property type="entry name" value="ZnF_C3H1"/>
    <property type="match status" value="2"/>
</dbReference>
<accession>A0A8J5GH13</accession>
<dbReference type="PROSITE" id="PS50294">
    <property type="entry name" value="WD_REPEATS_REGION"/>
    <property type="match status" value="1"/>
</dbReference>
<evidence type="ECO:0000313" key="7">
    <source>
        <dbReference type="EMBL" id="KAG6506367.1"/>
    </source>
</evidence>
<protein>
    <recommendedName>
        <fullName evidence="6">C3H1-type domain-containing protein</fullName>
    </recommendedName>
</protein>
<reference evidence="7 8" key="1">
    <citation type="submission" date="2020-08" db="EMBL/GenBank/DDBJ databases">
        <title>Plant Genome Project.</title>
        <authorList>
            <person name="Zhang R.-G."/>
        </authorList>
    </citation>
    <scope>NUCLEOTIDE SEQUENCE [LARGE SCALE GENOMIC DNA]</scope>
    <source>
        <tissue evidence="7">Rhizome</tissue>
    </source>
</reference>
<dbReference type="InterPro" id="IPR000571">
    <property type="entry name" value="Znf_CCCH"/>
</dbReference>
<dbReference type="GO" id="GO:0008270">
    <property type="term" value="F:zinc ion binding"/>
    <property type="evidence" value="ECO:0007669"/>
    <property type="project" value="UniProtKB-KW"/>
</dbReference>
<dbReference type="PANTHER" id="PTHR44489:SF1">
    <property type="entry name" value="ZINC FINGER CCCH DOMAIN-CONTAINING PROTEIN 63"/>
    <property type="match status" value="1"/>
</dbReference>
<dbReference type="SUPFAM" id="SSF50978">
    <property type="entry name" value="WD40 repeat-like"/>
    <property type="match status" value="1"/>
</dbReference>
<keyword evidence="1 3" id="KW-0853">WD repeat</keyword>
<feature type="zinc finger region" description="C3H1-type" evidence="4">
    <location>
        <begin position="92"/>
        <end position="115"/>
    </location>
</feature>
<dbReference type="PANTHER" id="PTHR44489">
    <property type="match status" value="1"/>
</dbReference>
<dbReference type="InterPro" id="IPR015943">
    <property type="entry name" value="WD40/YVTN_repeat-like_dom_sf"/>
</dbReference>
<keyword evidence="2" id="KW-0677">Repeat</keyword>
<gene>
    <name evidence="7" type="ORF">ZIOFF_031690</name>
</gene>
<sequence>MDFEQPDRYGNRRGYQRAGPSQVPDRSNKVCFHWQVGRCSRHPCPFLHSDPQQTVLADGAAKRGHLQGHMSRNIASAGAPPSKWGKGRAGGKAPDKICNYFLAGNCSFGDKCSFSLLTQLQGHQKVVTGIALPSGSDKLYSCSKDESVRVWDTQTGKCVGAINMGGEVGCMTSEGPWLFIGVVNAVKAWNTQTTTEQGLDGPVGQVYALTVGNGMLYAGTQDARILVWKFSAAGNVFEPATSLSDHRHAVLSLVAGAMKLYSGFKIVMEQELLIEGDFQVLGDSSSSNGVDTPQIGMCFSAKEEVHGFYKSYAQGLGFGISKLGSKKGDDGQLKYFSFGCSKNDKIAPKVKNSIYPRPCSKTDCKARINITIQNDGLCVITSIQLEHNHALSPRKSRHFRCNKVLDSQTKRKLELNDQAGITLSKSFHSFVIEAGGYENLSFDERKCKNYVAEAQRLRLGNGDTEALNNYFFRIQSRNSNFFYVINVDENSRMMRIQIGTEG</sequence>
<evidence type="ECO:0000259" key="6">
    <source>
        <dbReference type="PROSITE" id="PS50103"/>
    </source>
</evidence>
<dbReference type="PROSITE" id="PS50103">
    <property type="entry name" value="ZF_C3H1"/>
    <property type="match status" value="2"/>
</dbReference>
<dbReference type="SMART" id="SM00320">
    <property type="entry name" value="WD40"/>
    <property type="match status" value="2"/>
</dbReference>
<evidence type="ECO:0000313" key="8">
    <source>
        <dbReference type="Proteomes" id="UP000734854"/>
    </source>
</evidence>
<comment type="caution">
    <text evidence="7">The sequence shown here is derived from an EMBL/GenBank/DDBJ whole genome shotgun (WGS) entry which is preliminary data.</text>
</comment>
<feature type="domain" description="C3H1-type" evidence="6">
    <location>
        <begin position="25"/>
        <end position="51"/>
    </location>
</feature>
<organism evidence="7 8">
    <name type="scientific">Zingiber officinale</name>
    <name type="common">Ginger</name>
    <name type="synonym">Amomum zingiber</name>
    <dbReference type="NCBI Taxonomy" id="94328"/>
    <lineage>
        <taxon>Eukaryota</taxon>
        <taxon>Viridiplantae</taxon>
        <taxon>Streptophyta</taxon>
        <taxon>Embryophyta</taxon>
        <taxon>Tracheophyta</taxon>
        <taxon>Spermatophyta</taxon>
        <taxon>Magnoliopsida</taxon>
        <taxon>Liliopsida</taxon>
        <taxon>Zingiberales</taxon>
        <taxon>Zingiberaceae</taxon>
        <taxon>Zingiber</taxon>
    </lineage>
</organism>
<evidence type="ECO:0000256" key="3">
    <source>
        <dbReference type="PROSITE-ProRule" id="PRU00221"/>
    </source>
</evidence>
<keyword evidence="8" id="KW-1185">Reference proteome</keyword>
<dbReference type="EMBL" id="JACMSC010000009">
    <property type="protein sequence ID" value="KAG6506367.1"/>
    <property type="molecule type" value="Genomic_DNA"/>
</dbReference>
<dbReference type="InterPro" id="IPR019775">
    <property type="entry name" value="WD40_repeat_CS"/>
</dbReference>
<dbReference type="InterPro" id="IPR036322">
    <property type="entry name" value="WD40_repeat_dom_sf"/>
</dbReference>
<dbReference type="InterPro" id="IPR004330">
    <property type="entry name" value="FAR1_DNA_bnd_dom"/>
</dbReference>
<dbReference type="PROSITE" id="PS50082">
    <property type="entry name" value="WD_REPEATS_2"/>
    <property type="match status" value="1"/>
</dbReference>
<keyword evidence="4" id="KW-0862">Zinc</keyword>
<dbReference type="Pfam" id="PF03101">
    <property type="entry name" value="FAR1"/>
    <property type="match status" value="1"/>
</dbReference>